<comment type="subunit">
    <text evidence="2">Homodimer.</text>
</comment>
<dbReference type="GO" id="GO:0004081">
    <property type="term" value="F:bis(5'-nucleosyl)-tetraphosphatase (asymmetrical) activity"/>
    <property type="evidence" value="ECO:0007669"/>
    <property type="project" value="EnsemblFungi"/>
</dbReference>
<name>H2AV82_KAZAF</name>
<dbReference type="RefSeq" id="XP_003957417.1">
    <property type="nucleotide sequence ID" value="XM_003957368.1"/>
</dbReference>
<dbReference type="EMBL" id="HE650825">
    <property type="protein sequence ID" value="CCF58282.1"/>
    <property type="molecule type" value="Genomic_DNA"/>
</dbReference>
<dbReference type="EC" id="3.6.1.29" evidence="3 13"/>
<evidence type="ECO:0000259" key="15">
    <source>
        <dbReference type="PROSITE" id="PS51084"/>
    </source>
</evidence>
<evidence type="ECO:0000256" key="9">
    <source>
        <dbReference type="PIRSR" id="PIRSR639383-1"/>
    </source>
</evidence>
<proteinExistence type="predicted"/>
<feature type="binding site" evidence="10">
    <location>
        <begin position="91"/>
        <end position="94"/>
    </location>
    <ligand>
        <name>substrate</name>
    </ligand>
</feature>
<dbReference type="STRING" id="1071382.H2AV82"/>
<evidence type="ECO:0000256" key="13">
    <source>
        <dbReference type="RuleBase" id="RU366076"/>
    </source>
</evidence>
<comment type="function">
    <text evidence="7">Cleaves A-5'-PPP-5'A to yield AMP and ADP. Can cleave all dinucleoside polyphosphates, provided the phosphate chain contains at least 3 phosphates and that 1 of the 2 bases composing the nucleotide is a purine. Is most effective on dinucleoside triphosphates. Negatively regulates intracellular dinucleoside polyphosphate levels, which elevate following heat shock.</text>
</comment>
<evidence type="ECO:0000256" key="11">
    <source>
        <dbReference type="PIRSR" id="PIRSR639383-3"/>
    </source>
</evidence>
<keyword evidence="17" id="KW-1185">Reference proteome</keyword>
<evidence type="ECO:0000256" key="7">
    <source>
        <dbReference type="ARBA" id="ARBA00025241"/>
    </source>
</evidence>
<dbReference type="SUPFAM" id="SSF54197">
    <property type="entry name" value="HIT-like"/>
    <property type="match status" value="1"/>
</dbReference>
<evidence type="ECO:0000256" key="5">
    <source>
        <dbReference type="ARBA" id="ARBA00022741"/>
    </source>
</evidence>
<comment type="catalytic activity">
    <reaction evidence="8 13">
        <text>P(1),P(3)-bis(5'-adenosyl) triphosphate + H2O = AMP + ADP + 2 H(+)</text>
        <dbReference type="Rhea" id="RHEA:13893"/>
        <dbReference type="ChEBI" id="CHEBI:15377"/>
        <dbReference type="ChEBI" id="CHEBI:15378"/>
        <dbReference type="ChEBI" id="CHEBI:58529"/>
        <dbReference type="ChEBI" id="CHEBI:456215"/>
        <dbReference type="ChEBI" id="CHEBI:456216"/>
        <dbReference type="EC" id="3.6.1.29"/>
    </reaction>
</comment>
<dbReference type="PROSITE" id="PS00892">
    <property type="entry name" value="HIT_1"/>
    <property type="match status" value="1"/>
</dbReference>
<feature type="binding site" evidence="10">
    <location>
        <position position="28"/>
    </location>
    <ligand>
        <name>substrate</name>
    </ligand>
</feature>
<accession>H2AV82</accession>
<dbReference type="Gene3D" id="3.30.428.10">
    <property type="entry name" value="HIT-like"/>
    <property type="match status" value="1"/>
</dbReference>
<dbReference type="InterPro" id="IPR051884">
    <property type="entry name" value="Bis(5'-adenosyl)-TPase_reg"/>
</dbReference>
<dbReference type="PROSITE" id="PS51084">
    <property type="entry name" value="HIT_2"/>
    <property type="match status" value="1"/>
</dbReference>
<comment type="cofactor">
    <cofactor evidence="1 13">
        <name>Mn(2+)</name>
        <dbReference type="ChEBI" id="CHEBI:29035"/>
    </cofactor>
</comment>
<keyword evidence="5 13" id="KW-0547">Nucleotide-binding</keyword>
<feature type="binding site" evidence="10">
    <location>
        <position position="100"/>
    </location>
    <ligand>
        <name>substrate</name>
    </ligand>
</feature>
<dbReference type="HOGENOM" id="CLU_056776_7_2_1"/>
<evidence type="ECO:0000256" key="3">
    <source>
        <dbReference type="ARBA" id="ARBA00012377"/>
    </source>
</evidence>
<feature type="short sequence motif" description="Histidine triad motif" evidence="12">
    <location>
        <begin position="96"/>
        <end position="100"/>
    </location>
</feature>
<dbReference type="InParanoid" id="H2AV82"/>
<evidence type="ECO:0000256" key="14">
    <source>
        <dbReference type="SAM" id="Coils"/>
    </source>
</evidence>
<gene>
    <name evidence="16" type="primary">KAFR0E01280</name>
    <name evidence="16" type="ORF">KAFR_0E01280</name>
</gene>
<dbReference type="PANTHER" id="PTHR46243:SF1">
    <property type="entry name" value="BIS(5'-ADENOSYL)-TRIPHOSPHATASE"/>
    <property type="match status" value="1"/>
</dbReference>
<feature type="domain" description="HIT" evidence="15">
    <location>
        <begin position="3"/>
        <end position="115"/>
    </location>
</feature>
<dbReference type="FunFam" id="3.30.428.10:FF:000011">
    <property type="entry name" value="Fragile histidine triad"/>
    <property type="match status" value="1"/>
</dbReference>
<dbReference type="CDD" id="cd01275">
    <property type="entry name" value="FHIT"/>
    <property type="match status" value="1"/>
</dbReference>
<dbReference type="InterPro" id="IPR011146">
    <property type="entry name" value="HIT-like"/>
</dbReference>
<dbReference type="GeneID" id="13882861"/>
<evidence type="ECO:0000313" key="17">
    <source>
        <dbReference type="Proteomes" id="UP000005220"/>
    </source>
</evidence>
<dbReference type="OrthoDB" id="680339at2759"/>
<dbReference type="Proteomes" id="UP000005220">
    <property type="component" value="Chromosome 5"/>
</dbReference>
<dbReference type="KEGG" id="kaf:KAFR_0E01280"/>
<dbReference type="Pfam" id="PF01230">
    <property type="entry name" value="HIT"/>
    <property type="match status" value="1"/>
</dbReference>
<dbReference type="GO" id="GO:0047710">
    <property type="term" value="F:bis(5'-adenosyl)-triphosphatase activity"/>
    <property type="evidence" value="ECO:0007669"/>
    <property type="project" value="UniProtKB-UniRule"/>
</dbReference>
<dbReference type="eggNOG" id="KOG3379">
    <property type="taxonomic scope" value="Eukaryota"/>
</dbReference>
<evidence type="ECO:0000256" key="10">
    <source>
        <dbReference type="PIRSR" id="PIRSR639383-2"/>
    </source>
</evidence>
<dbReference type="PANTHER" id="PTHR46243">
    <property type="entry name" value="BIS(5'-ADENOSYL)-TRIPHOSPHATASE"/>
    <property type="match status" value="1"/>
</dbReference>
<feature type="active site" description="Tele-AMP-histidine intermediate" evidence="9">
    <location>
        <position position="98"/>
    </location>
</feature>
<sequence>MTKPIYFSRFVVSDQVFYRSKYSYALVNLRPIVPGHVLVVPYNTNVITLSQLSRDESIDYFQTIQLIQSFITWKYKSDAMNVAIQDGPEAGQSVPHLHTHLIPRFKQNNVGDKIYNMLNDWDARRDEYLKEQIVFKPDDQRIERSMETMRNEAEELNKSIGEFIKTFPELTSKWI</sequence>
<feature type="binding site" evidence="10">
    <location>
        <position position="85"/>
    </location>
    <ligand>
        <name>substrate</name>
    </ligand>
</feature>
<feature type="coiled-coil region" evidence="14">
    <location>
        <begin position="139"/>
        <end position="166"/>
    </location>
</feature>
<dbReference type="InterPro" id="IPR036265">
    <property type="entry name" value="HIT-like_sf"/>
</dbReference>
<dbReference type="FunCoup" id="H2AV82">
    <property type="interactions" value="188"/>
</dbReference>
<evidence type="ECO:0000256" key="12">
    <source>
        <dbReference type="PROSITE-ProRule" id="PRU00464"/>
    </source>
</evidence>
<evidence type="ECO:0000256" key="4">
    <source>
        <dbReference type="ARBA" id="ARBA00014605"/>
    </source>
</evidence>
<evidence type="ECO:0000256" key="8">
    <source>
        <dbReference type="ARBA" id="ARBA00047780"/>
    </source>
</evidence>
<dbReference type="AlphaFoldDB" id="H2AV82"/>
<dbReference type="InterPro" id="IPR019808">
    <property type="entry name" value="Histidine_triad_CS"/>
</dbReference>
<evidence type="ECO:0000256" key="1">
    <source>
        <dbReference type="ARBA" id="ARBA00001936"/>
    </source>
</evidence>
<keyword evidence="14" id="KW-0175">Coiled coil</keyword>
<feature type="site" description="Important for induction of apoptosis" evidence="11">
    <location>
        <position position="115"/>
    </location>
</feature>
<evidence type="ECO:0000256" key="6">
    <source>
        <dbReference type="ARBA" id="ARBA00022801"/>
    </source>
</evidence>
<evidence type="ECO:0000256" key="2">
    <source>
        <dbReference type="ARBA" id="ARBA00011738"/>
    </source>
</evidence>
<protein>
    <recommendedName>
        <fullName evidence="4 13">Bis(5'-adenosyl)-triphosphatase</fullName>
        <ecNumber evidence="3 13">3.6.1.29</ecNumber>
    </recommendedName>
</protein>
<reference evidence="16 17" key="1">
    <citation type="journal article" date="2011" name="Proc. Natl. Acad. Sci. U.S.A.">
        <title>Evolutionary erosion of yeast sex chromosomes by mating-type switching accidents.</title>
        <authorList>
            <person name="Gordon J.L."/>
            <person name="Armisen D."/>
            <person name="Proux-Wera E."/>
            <person name="Oheigeartaigh S.S."/>
            <person name="Byrne K.P."/>
            <person name="Wolfe K.H."/>
        </authorList>
    </citation>
    <scope>NUCLEOTIDE SEQUENCE [LARGE SCALE GENOMIC DNA]</scope>
    <source>
        <strain evidence="17">ATCC 22294 / BCRC 22015 / CBS 2517 / CECT 1963 / NBRC 1671 / NRRL Y-8276</strain>
    </source>
</reference>
<keyword evidence="6 13" id="KW-0378">Hydrolase</keyword>
<evidence type="ECO:0000313" key="16">
    <source>
        <dbReference type="EMBL" id="CCF58282.1"/>
    </source>
</evidence>
<dbReference type="GO" id="GO:0000166">
    <property type="term" value="F:nucleotide binding"/>
    <property type="evidence" value="ECO:0007669"/>
    <property type="project" value="UniProtKB-KW"/>
</dbReference>
<dbReference type="InterPro" id="IPR039383">
    <property type="entry name" value="FHIT"/>
</dbReference>
<dbReference type="GO" id="GO:0015964">
    <property type="term" value="P:diadenosine triphosphate catabolic process"/>
    <property type="evidence" value="ECO:0007669"/>
    <property type="project" value="EnsemblFungi"/>
</dbReference>
<organism evidence="16 17">
    <name type="scientific">Kazachstania africana (strain ATCC 22294 / BCRC 22015 / CBS 2517 / CECT 1963 / NBRC 1671 / NRRL Y-8276)</name>
    <name type="common">Yeast</name>
    <name type="synonym">Kluyveromyces africanus</name>
    <dbReference type="NCBI Taxonomy" id="1071382"/>
    <lineage>
        <taxon>Eukaryota</taxon>
        <taxon>Fungi</taxon>
        <taxon>Dikarya</taxon>
        <taxon>Ascomycota</taxon>
        <taxon>Saccharomycotina</taxon>
        <taxon>Saccharomycetes</taxon>
        <taxon>Saccharomycetales</taxon>
        <taxon>Saccharomycetaceae</taxon>
        <taxon>Kazachstania</taxon>
    </lineage>
</organism>